<sequence>VEGDIDAIDSVLRITKIRVAYHLKCSEDQMDPVNRAYEHHPIKCPAYMTFRDAIDFSFSLETDFD</sequence>
<name>A0A381RF85_9ZZZZ</name>
<proteinExistence type="predicted"/>
<feature type="non-terminal residue" evidence="1">
    <location>
        <position position="1"/>
    </location>
</feature>
<reference evidence="1" key="1">
    <citation type="submission" date="2018-05" db="EMBL/GenBank/DDBJ databases">
        <authorList>
            <person name="Lanie J.A."/>
            <person name="Ng W.-L."/>
            <person name="Kazmierczak K.M."/>
            <person name="Andrzejewski T.M."/>
            <person name="Davidsen T.M."/>
            <person name="Wayne K.J."/>
            <person name="Tettelin H."/>
            <person name="Glass J.I."/>
            <person name="Rusch D."/>
            <person name="Podicherti R."/>
            <person name="Tsui H.-C.T."/>
            <person name="Winkler M.E."/>
        </authorList>
    </citation>
    <scope>NUCLEOTIDE SEQUENCE</scope>
</reference>
<dbReference type="EMBL" id="UINC01001745">
    <property type="protein sequence ID" value="SUZ87903.1"/>
    <property type="molecule type" value="Genomic_DNA"/>
</dbReference>
<accession>A0A381RF85</accession>
<dbReference type="AlphaFoldDB" id="A0A381RF85"/>
<gene>
    <name evidence="1" type="ORF">METZ01_LOCUS40757</name>
</gene>
<organism evidence="1">
    <name type="scientific">marine metagenome</name>
    <dbReference type="NCBI Taxonomy" id="408172"/>
    <lineage>
        <taxon>unclassified sequences</taxon>
        <taxon>metagenomes</taxon>
        <taxon>ecological metagenomes</taxon>
    </lineage>
</organism>
<evidence type="ECO:0000313" key="1">
    <source>
        <dbReference type="EMBL" id="SUZ87903.1"/>
    </source>
</evidence>
<protein>
    <submittedName>
        <fullName evidence="1">Uncharacterized protein</fullName>
    </submittedName>
</protein>